<gene>
    <name evidence="9" type="ORF">dnl_47630</name>
</gene>
<organism evidence="9 10">
    <name type="scientific">Desulfonema limicola</name>
    <dbReference type="NCBI Taxonomy" id="45656"/>
    <lineage>
        <taxon>Bacteria</taxon>
        <taxon>Pseudomonadati</taxon>
        <taxon>Thermodesulfobacteriota</taxon>
        <taxon>Desulfobacteria</taxon>
        <taxon>Desulfobacterales</taxon>
        <taxon>Desulfococcaceae</taxon>
        <taxon>Desulfonema</taxon>
    </lineage>
</organism>
<evidence type="ECO:0000256" key="8">
    <source>
        <dbReference type="SAM" id="Phobius"/>
    </source>
</evidence>
<keyword evidence="3" id="KW-0813">Transport</keyword>
<evidence type="ECO:0000256" key="5">
    <source>
        <dbReference type="ARBA" id="ARBA00022692"/>
    </source>
</evidence>
<dbReference type="EMBL" id="CP061799">
    <property type="protein sequence ID" value="QTA82388.1"/>
    <property type="molecule type" value="Genomic_DNA"/>
</dbReference>
<name>A0A975BBM3_9BACT</name>
<feature type="transmembrane region" description="Helical" evidence="8">
    <location>
        <begin position="65"/>
        <end position="84"/>
    </location>
</feature>
<sequence>MILVLNGLFPVFALLVLGNVLKHLNLTNEVFLKASDKLIYYIFFPIMLFWKIGGAKTDAGIDWNFCTASICAVLTLYILSSIYIKLAVGDYEAGSFSQSCYRFNTYIGMAVIINVLGEEGVRHFGIMIGFTIPIINMLAVSTLIWYSGADYNFKQRLKLTCKSIISNPLILACFAGIIWSSSINFFPVFIDNAFKLASYATLPLALLSIGGALSLQNMKGYFKIAFAAAIFKLLIFPLTGYFFLRLFNVTGIPFKTGMIFFTLPASTAIYVLSSQLNSNTEMASASIVLSTILSFISISIILMLL</sequence>
<dbReference type="KEGG" id="dli:dnl_47630"/>
<feature type="transmembrane region" description="Helical" evidence="8">
    <location>
        <begin position="285"/>
        <end position="304"/>
    </location>
</feature>
<feature type="transmembrane region" description="Helical" evidence="8">
    <location>
        <begin position="124"/>
        <end position="148"/>
    </location>
</feature>
<evidence type="ECO:0000313" key="9">
    <source>
        <dbReference type="EMBL" id="QTA82388.1"/>
    </source>
</evidence>
<dbReference type="Pfam" id="PF03547">
    <property type="entry name" value="Mem_trans"/>
    <property type="match status" value="1"/>
</dbReference>
<keyword evidence="10" id="KW-1185">Reference proteome</keyword>
<keyword evidence="6 8" id="KW-1133">Transmembrane helix</keyword>
<proteinExistence type="inferred from homology"/>
<keyword evidence="5 8" id="KW-0812">Transmembrane</keyword>
<feature type="transmembrane region" description="Helical" evidence="8">
    <location>
        <begin position="222"/>
        <end position="244"/>
    </location>
</feature>
<dbReference type="Proteomes" id="UP000663720">
    <property type="component" value="Chromosome"/>
</dbReference>
<dbReference type="GO" id="GO:0005886">
    <property type="term" value="C:plasma membrane"/>
    <property type="evidence" value="ECO:0007669"/>
    <property type="project" value="UniProtKB-SubCell"/>
</dbReference>
<keyword evidence="4" id="KW-1003">Cell membrane</keyword>
<keyword evidence="7 8" id="KW-0472">Membrane</keyword>
<feature type="transmembrane region" description="Helical" evidence="8">
    <location>
        <begin position="169"/>
        <end position="190"/>
    </location>
</feature>
<evidence type="ECO:0000256" key="1">
    <source>
        <dbReference type="ARBA" id="ARBA00004651"/>
    </source>
</evidence>
<protein>
    <submittedName>
        <fullName evidence="9">Auxin efflux carrier</fullName>
    </submittedName>
</protein>
<dbReference type="RefSeq" id="WP_246514762.1">
    <property type="nucleotide sequence ID" value="NZ_CP061799.1"/>
</dbReference>
<evidence type="ECO:0000256" key="3">
    <source>
        <dbReference type="ARBA" id="ARBA00022448"/>
    </source>
</evidence>
<dbReference type="InterPro" id="IPR038770">
    <property type="entry name" value="Na+/solute_symporter_sf"/>
</dbReference>
<feature type="transmembrane region" description="Helical" evidence="8">
    <location>
        <begin position="38"/>
        <end position="53"/>
    </location>
</feature>
<evidence type="ECO:0000256" key="7">
    <source>
        <dbReference type="ARBA" id="ARBA00023136"/>
    </source>
</evidence>
<reference evidence="9" key="1">
    <citation type="journal article" date="2021" name="Microb. Physiol.">
        <title>Proteogenomic Insights into the Physiology of Marine, Sulfate-Reducing, Filamentous Desulfonema limicola and Desulfonema magnum.</title>
        <authorList>
            <person name="Schnaars V."/>
            <person name="Wohlbrand L."/>
            <person name="Scheve S."/>
            <person name="Hinrichs C."/>
            <person name="Reinhardt R."/>
            <person name="Rabus R."/>
        </authorList>
    </citation>
    <scope>NUCLEOTIDE SEQUENCE</scope>
    <source>
        <strain evidence="9">5ac10</strain>
    </source>
</reference>
<comment type="subcellular location">
    <subcellularLocation>
        <location evidence="1">Cell membrane</location>
        <topology evidence="1">Multi-pass membrane protein</topology>
    </subcellularLocation>
</comment>
<evidence type="ECO:0000256" key="2">
    <source>
        <dbReference type="ARBA" id="ARBA00010145"/>
    </source>
</evidence>
<dbReference type="PANTHER" id="PTHR36838">
    <property type="entry name" value="AUXIN EFFLUX CARRIER FAMILY PROTEIN"/>
    <property type="match status" value="1"/>
</dbReference>
<evidence type="ECO:0000256" key="4">
    <source>
        <dbReference type="ARBA" id="ARBA00022475"/>
    </source>
</evidence>
<accession>A0A975BBM3</accession>
<dbReference type="PANTHER" id="PTHR36838:SF4">
    <property type="entry name" value="AUXIN EFFLUX CARRIER FAMILY PROTEIN"/>
    <property type="match status" value="1"/>
</dbReference>
<comment type="similarity">
    <text evidence="2">Belongs to the auxin efflux carrier (TC 2.A.69) family.</text>
</comment>
<feature type="transmembrane region" description="Helical" evidence="8">
    <location>
        <begin position="256"/>
        <end position="273"/>
    </location>
</feature>
<feature type="transmembrane region" description="Helical" evidence="8">
    <location>
        <begin position="196"/>
        <end position="215"/>
    </location>
</feature>
<dbReference type="InterPro" id="IPR004776">
    <property type="entry name" value="Mem_transp_PIN-like"/>
</dbReference>
<evidence type="ECO:0000256" key="6">
    <source>
        <dbReference type="ARBA" id="ARBA00022989"/>
    </source>
</evidence>
<evidence type="ECO:0000313" key="10">
    <source>
        <dbReference type="Proteomes" id="UP000663720"/>
    </source>
</evidence>
<dbReference type="AlphaFoldDB" id="A0A975BBM3"/>
<dbReference type="GO" id="GO:0055085">
    <property type="term" value="P:transmembrane transport"/>
    <property type="evidence" value="ECO:0007669"/>
    <property type="project" value="InterPro"/>
</dbReference>
<dbReference type="Gene3D" id="1.20.1530.20">
    <property type="match status" value="1"/>
</dbReference>